<proteinExistence type="predicted"/>
<dbReference type="InterPro" id="IPR041633">
    <property type="entry name" value="Polbeta"/>
</dbReference>
<dbReference type="InterPro" id="IPR052548">
    <property type="entry name" value="Type_VII_TA_antitoxin"/>
</dbReference>
<sequence length="106" mass="12270">MSNNTLNNYGLSSETLNLLNDVFRSFPEIEMVKIFGSRAMGNYRPGSDIDLVIISRYLSHEEHLKILNALEDLELLYEIDCLNYRSIKEPALKEHIDDYGKILYKA</sequence>
<evidence type="ECO:0000259" key="1">
    <source>
        <dbReference type="Pfam" id="PF18765"/>
    </source>
</evidence>
<dbReference type="CDD" id="cd05403">
    <property type="entry name" value="NT_KNTase_like"/>
    <property type="match status" value="1"/>
</dbReference>
<dbReference type="InterPro" id="IPR043519">
    <property type="entry name" value="NT_sf"/>
</dbReference>
<dbReference type="RefSeq" id="WP_265164234.1">
    <property type="nucleotide sequence ID" value="NZ_JAPJDA010000013.1"/>
</dbReference>
<keyword evidence="3" id="KW-1185">Reference proteome</keyword>
<name>A0A9X3I0Z5_9FLAO</name>
<reference evidence="2" key="1">
    <citation type="submission" date="2022-11" db="EMBL/GenBank/DDBJ databases">
        <title>Salinimicrobium profundisediminis sp. nov., isolated from deep-sea sediment of the Mariana Trench.</title>
        <authorList>
            <person name="Fu H."/>
        </authorList>
    </citation>
    <scope>NUCLEOTIDE SEQUENCE</scope>
    <source>
        <strain evidence="2">MT39</strain>
    </source>
</reference>
<dbReference type="Proteomes" id="UP001148482">
    <property type="component" value="Unassembled WGS sequence"/>
</dbReference>
<evidence type="ECO:0000313" key="2">
    <source>
        <dbReference type="EMBL" id="MCX2838386.1"/>
    </source>
</evidence>
<dbReference type="EMBL" id="JAPJDA010000013">
    <property type="protein sequence ID" value="MCX2838386.1"/>
    <property type="molecule type" value="Genomic_DNA"/>
</dbReference>
<organism evidence="2 3">
    <name type="scientific">Salinimicrobium profundisediminis</name>
    <dbReference type="NCBI Taxonomy" id="2994553"/>
    <lineage>
        <taxon>Bacteria</taxon>
        <taxon>Pseudomonadati</taxon>
        <taxon>Bacteroidota</taxon>
        <taxon>Flavobacteriia</taxon>
        <taxon>Flavobacteriales</taxon>
        <taxon>Flavobacteriaceae</taxon>
        <taxon>Salinimicrobium</taxon>
    </lineage>
</organism>
<dbReference type="SUPFAM" id="SSF81301">
    <property type="entry name" value="Nucleotidyltransferase"/>
    <property type="match status" value="1"/>
</dbReference>
<accession>A0A9X3I0Z5</accession>
<comment type="caution">
    <text evidence="2">The sequence shown here is derived from an EMBL/GenBank/DDBJ whole genome shotgun (WGS) entry which is preliminary data.</text>
</comment>
<protein>
    <submittedName>
        <fullName evidence="2">Nucleotidyltransferase domain-containing protein</fullName>
    </submittedName>
</protein>
<dbReference type="PANTHER" id="PTHR33933:SF1">
    <property type="entry name" value="PROTEIN ADENYLYLTRANSFERASE MNTA-RELATED"/>
    <property type="match status" value="1"/>
</dbReference>
<evidence type="ECO:0000313" key="3">
    <source>
        <dbReference type="Proteomes" id="UP001148482"/>
    </source>
</evidence>
<dbReference type="AlphaFoldDB" id="A0A9X3I0Z5"/>
<gene>
    <name evidence="2" type="ORF">OQ279_09495</name>
</gene>
<feature type="domain" description="Polymerase beta nucleotidyltransferase" evidence="1">
    <location>
        <begin position="19"/>
        <end position="105"/>
    </location>
</feature>
<dbReference type="Gene3D" id="3.30.460.10">
    <property type="entry name" value="Beta Polymerase, domain 2"/>
    <property type="match status" value="1"/>
</dbReference>
<dbReference type="Pfam" id="PF18765">
    <property type="entry name" value="Polbeta"/>
    <property type="match status" value="1"/>
</dbReference>
<dbReference type="PANTHER" id="PTHR33933">
    <property type="entry name" value="NUCLEOTIDYLTRANSFERASE"/>
    <property type="match status" value="1"/>
</dbReference>